<gene>
    <name evidence="3" type="ORF">PHYPSEUDO_000508</name>
</gene>
<feature type="region of interest" description="Disordered" evidence="2">
    <location>
        <begin position="319"/>
        <end position="349"/>
    </location>
</feature>
<reference evidence="3" key="1">
    <citation type="submission" date="2021-02" db="EMBL/GenBank/DDBJ databases">
        <authorList>
            <person name="Palmer J.M."/>
        </authorList>
    </citation>
    <scope>NUCLEOTIDE SEQUENCE</scope>
    <source>
        <strain evidence="3">SCRP734</strain>
    </source>
</reference>
<feature type="compositionally biased region" description="Polar residues" evidence="2">
    <location>
        <begin position="336"/>
        <end position="349"/>
    </location>
</feature>
<comment type="caution">
    <text evidence="3">The sequence shown here is derived from an EMBL/GenBank/DDBJ whole genome shotgun (WGS) entry which is preliminary data.</text>
</comment>
<evidence type="ECO:0000256" key="1">
    <source>
        <dbReference type="SAM" id="Coils"/>
    </source>
</evidence>
<proteinExistence type="predicted"/>
<feature type="coiled-coil region" evidence="1">
    <location>
        <begin position="124"/>
        <end position="158"/>
    </location>
</feature>
<dbReference type="OrthoDB" id="126522at2759"/>
<sequence length="349" mass="38158">MEEVQGDAAFESFPGESFRFGVGHADGAGEIWLESQASKKRWICEVTDVAVFAPAGVVLPQKTVLHFVAASLKDDKNPGPKLVREYEDKTLQLEVLVQLGVADFAWAPKYVFPMTLEPQRPPPTEAQAEQITLLSAQVQELQQEVKTLKQLMQAVLQAQAASVVAPSSSSPATVASSAASPASGSARLSPAPAGPYSVVAAETRATVLTPSRGDQVWSDIIGHVHHKLVQTEEYRETRTPLGVTARSHRQHTCKVCSMLRGKRKRASLSSYYCPKCTERHNGGMVFLCDKIRPHDPDDYRNATCSQIWHLMWNNGENIPQTGTSSIRMRKKIKPSPSENSTNVSAKPSS</sequence>
<organism evidence="3 4">
    <name type="scientific">Phytophthora pseudosyringae</name>
    <dbReference type="NCBI Taxonomy" id="221518"/>
    <lineage>
        <taxon>Eukaryota</taxon>
        <taxon>Sar</taxon>
        <taxon>Stramenopiles</taxon>
        <taxon>Oomycota</taxon>
        <taxon>Peronosporomycetes</taxon>
        <taxon>Peronosporales</taxon>
        <taxon>Peronosporaceae</taxon>
        <taxon>Phytophthora</taxon>
    </lineage>
</organism>
<evidence type="ECO:0000313" key="3">
    <source>
        <dbReference type="EMBL" id="KAG7386187.1"/>
    </source>
</evidence>
<evidence type="ECO:0000313" key="4">
    <source>
        <dbReference type="Proteomes" id="UP000694044"/>
    </source>
</evidence>
<name>A0A8T1VXV6_9STRA</name>
<feature type="region of interest" description="Disordered" evidence="2">
    <location>
        <begin position="168"/>
        <end position="194"/>
    </location>
</feature>
<accession>A0A8T1VXV6</accession>
<protein>
    <submittedName>
        <fullName evidence="3">Uncharacterized protein</fullName>
    </submittedName>
</protein>
<dbReference type="EMBL" id="JAGDFM010000105">
    <property type="protein sequence ID" value="KAG7386187.1"/>
    <property type="molecule type" value="Genomic_DNA"/>
</dbReference>
<keyword evidence="1" id="KW-0175">Coiled coil</keyword>
<dbReference type="AlphaFoldDB" id="A0A8T1VXV6"/>
<keyword evidence="4" id="KW-1185">Reference proteome</keyword>
<dbReference type="Proteomes" id="UP000694044">
    <property type="component" value="Unassembled WGS sequence"/>
</dbReference>
<evidence type="ECO:0000256" key="2">
    <source>
        <dbReference type="SAM" id="MobiDB-lite"/>
    </source>
</evidence>